<dbReference type="Gene3D" id="3.20.20.140">
    <property type="entry name" value="Metal-dependent hydrolases"/>
    <property type="match status" value="2"/>
</dbReference>
<organism evidence="2 3">
    <name type="scientific">Sphingobium subterraneum</name>
    <dbReference type="NCBI Taxonomy" id="627688"/>
    <lineage>
        <taxon>Bacteria</taxon>
        <taxon>Pseudomonadati</taxon>
        <taxon>Pseudomonadota</taxon>
        <taxon>Alphaproteobacteria</taxon>
        <taxon>Sphingomonadales</taxon>
        <taxon>Sphingomonadaceae</taxon>
        <taxon>Sphingobium</taxon>
    </lineage>
</organism>
<accession>A0A841IXM4</accession>
<evidence type="ECO:0000259" key="1">
    <source>
        <dbReference type="Pfam" id="PF07969"/>
    </source>
</evidence>
<proteinExistence type="predicted"/>
<protein>
    <submittedName>
        <fullName evidence="2">N-acyl-D-aspartate/D-glutamate deacylase</fullName>
    </submittedName>
</protein>
<evidence type="ECO:0000313" key="2">
    <source>
        <dbReference type="EMBL" id="MBB6123377.1"/>
    </source>
</evidence>
<dbReference type="EMBL" id="JACIJP010000001">
    <property type="protein sequence ID" value="MBB6123377.1"/>
    <property type="molecule type" value="Genomic_DNA"/>
</dbReference>
<dbReference type="GO" id="GO:0005829">
    <property type="term" value="C:cytosol"/>
    <property type="evidence" value="ECO:0007669"/>
    <property type="project" value="TreeGrafter"/>
</dbReference>
<dbReference type="GO" id="GO:0016812">
    <property type="term" value="F:hydrolase activity, acting on carbon-nitrogen (but not peptide) bonds, in cyclic amides"/>
    <property type="evidence" value="ECO:0007669"/>
    <property type="project" value="TreeGrafter"/>
</dbReference>
<name>A0A841IXM4_9SPHN</name>
<dbReference type="InterPro" id="IPR032466">
    <property type="entry name" value="Metal_Hydrolase"/>
</dbReference>
<sequence length="590" mass="64310">MSESFDAVIRNGTVVDGSGSEAYTADIAISGGVIHSIGKVEGTGRTEVDATGKIVTPGFIDVHTHYDGHVTWGDTLRPSTHHGVTTVVIGNCGLGFAPCKPSQRDMLVTLMEGIEDIPRDVMTAGLPWKWETFPEFMDFLSSRSFDADVAVLVPHAAIRVYVMGERATSDGIATPEDLEQMTALVAEAVRAGAIGVATSRHYLDCGSDGKQAPHVKANREELLALARGLKLANGGIFQVIPRMVDFLAQEEIGKLGQEQFVKEELDLFREISEVSGRPLTYSLMDSSWVPGLYAHALRETQRVNDEHGTRIKPQVFPRPIGMLIGLDLSVHPFKFHPSYMQIKDLPLAERVAIMRDPEFRKKLLSEEPDNEVAGPLGMVHVHLSQQGFQLGNPPRYTLEPERSMRFEAERRGVSNFEVALDWLLEMDGRNLYAAPGGNVGSPTLDDCGVMLKDPNAIVGLGDGGAHSGFVSDASFPTTLLGYWARDRKGEGKISLPLAVNLLSYRNAEAFGMADRGLLAPGMRADLNIIDFARLDTCLPETIWDLPANERRVTQHAQGYVATMLRGEFTSLSDQSTGATPGGLVRYKNAA</sequence>
<dbReference type="PANTHER" id="PTHR11647">
    <property type="entry name" value="HYDRANTOINASE/DIHYDROPYRIMIDINASE FAMILY MEMBER"/>
    <property type="match status" value="1"/>
</dbReference>
<evidence type="ECO:0000313" key="3">
    <source>
        <dbReference type="Proteomes" id="UP000552700"/>
    </source>
</evidence>
<dbReference type="InterPro" id="IPR050378">
    <property type="entry name" value="Metallo-dep_Hydrolases_sf"/>
</dbReference>
<dbReference type="InterPro" id="IPR011059">
    <property type="entry name" value="Metal-dep_hydrolase_composite"/>
</dbReference>
<reference evidence="2 3" key="1">
    <citation type="submission" date="2020-08" db="EMBL/GenBank/DDBJ databases">
        <title>Genomic Encyclopedia of Type Strains, Phase IV (KMG-IV): sequencing the most valuable type-strain genomes for metagenomic binning, comparative biology and taxonomic classification.</title>
        <authorList>
            <person name="Goeker M."/>
        </authorList>
    </citation>
    <scope>NUCLEOTIDE SEQUENCE [LARGE SCALE GENOMIC DNA]</scope>
    <source>
        <strain evidence="2 3">DSM 102255</strain>
    </source>
</reference>
<dbReference type="SUPFAM" id="SSF51338">
    <property type="entry name" value="Composite domain of metallo-dependent hydrolases"/>
    <property type="match status" value="1"/>
</dbReference>
<dbReference type="InterPro" id="IPR013108">
    <property type="entry name" value="Amidohydro_3"/>
</dbReference>
<dbReference type="AlphaFoldDB" id="A0A841IXM4"/>
<dbReference type="Gene3D" id="2.30.40.10">
    <property type="entry name" value="Urease, subunit C, domain 1"/>
    <property type="match status" value="1"/>
</dbReference>
<dbReference type="PANTHER" id="PTHR11647:SF1">
    <property type="entry name" value="COLLAPSIN RESPONSE MEDIATOR PROTEIN"/>
    <property type="match status" value="1"/>
</dbReference>
<keyword evidence="3" id="KW-1185">Reference proteome</keyword>
<dbReference type="Proteomes" id="UP000552700">
    <property type="component" value="Unassembled WGS sequence"/>
</dbReference>
<dbReference type="Pfam" id="PF07969">
    <property type="entry name" value="Amidohydro_3"/>
    <property type="match status" value="1"/>
</dbReference>
<dbReference type="RefSeq" id="WP_184078239.1">
    <property type="nucleotide sequence ID" value="NZ_JACIJP010000001.1"/>
</dbReference>
<gene>
    <name evidence="2" type="ORF">FHS92_001084</name>
</gene>
<comment type="caution">
    <text evidence="2">The sequence shown here is derived from an EMBL/GenBank/DDBJ whole genome shotgun (WGS) entry which is preliminary data.</text>
</comment>
<dbReference type="SUPFAM" id="SSF51556">
    <property type="entry name" value="Metallo-dependent hydrolases"/>
    <property type="match status" value="1"/>
</dbReference>
<feature type="domain" description="Amidohydrolase 3" evidence="1">
    <location>
        <begin position="47"/>
        <end position="566"/>
    </location>
</feature>